<evidence type="ECO:0000259" key="1">
    <source>
        <dbReference type="Pfam" id="PF07734"/>
    </source>
</evidence>
<dbReference type="EMBL" id="CAUOFW020000925">
    <property type="protein sequence ID" value="CAK9138994.1"/>
    <property type="molecule type" value="Genomic_DNA"/>
</dbReference>
<name>A0ABC8R1X9_9AQUA</name>
<evidence type="ECO:0000313" key="2">
    <source>
        <dbReference type="EMBL" id="CAK9138994.1"/>
    </source>
</evidence>
<accession>A0ABC8R1X9</accession>
<comment type="caution">
    <text evidence="2">The sequence shown here is derived from an EMBL/GenBank/DDBJ whole genome shotgun (WGS) entry which is preliminary data.</text>
</comment>
<reference evidence="2 3" key="1">
    <citation type="submission" date="2024-02" db="EMBL/GenBank/DDBJ databases">
        <authorList>
            <person name="Vignale AGUSTIN F."/>
            <person name="Sosa J E."/>
            <person name="Modenutti C."/>
        </authorList>
    </citation>
    <scope>NUCLEOTIDE SEQUENCE [LARGE SCALE GENOMIC DNA]</scope>
</reference>
<dbReference type="InterPro" id="IPR050796">
    <property type="entry name" value="SCF_F-box_component"/>
</dbReference>
<proteinExistence type="predicted"/>
<dbReference type="PANTHER" id="PTHR31672">
    <property type="entry name" value="BNACNNG10540D PROTEIN"/>
    <property type="match status" value="1"/>
</dbReference>
<dbReference type="NCBIfam" id="TIGR01640">
    <property type="entry name" value="F_box_assoc_1"/>
    <property type="match status" value="1"/>
</dbReference>
<gene>
    <name evidence="2" type="ORF">ILEXP_LOCUS6347</name>
</gene>
<sequence>MAIVNHSSQFVLNHLNHHVATKADDNEQFYGSSIRVYVKGNTRSPTRITITLEADDIRGRGFLRTIDLPEEFGLWNKGFRCWGDCHGLLLLYHYKRNLLWNPCTREYKLLPKARRYHRCFSSSTVYGFVYDHSSNDYKVVQVDYQTPGLQPNHVNVKIFSVKTNSWRSYELRIPRPPTTCDPAIHLNKGKCNLCSSVVVTFIPGWYVSA</sequence>
<dbReference type="PANTHER" id="PTHR31672:SF13">
    <property type="entry name" value="F-BOX PROTEIN CPR30-LIKE"/>
    <property type="match status" value="1"/>
</dbReference>
<keyword evidence="3" id="KW-1185">Reference proteome</keyword>
<dbReference type="Proteomes" id="UP001642360">
    <property type="component" value="Unassembled WGS sequence"/>
</dbReference>
<dbReference type="InterPro" id="IPR006527">
    <property type="entry name" value="F-box-assoc_dom_typ1"/>
</dbReference>
<evidence type="ECO:0000313" key="3">
    <source>
        <dbReference type="Proteomes" id="UP001642360"/>
    </source>
</evidence>
<protein>
    <recommendedName>
        <fullName evidence="1">F-box associated beta-propeller type 1 domain-containing protein</fullName>
    </recommendedName>
</protein>
<dbReference type="AlphaFoldDB" id="A0ABC8R1X9"/>
<organism evidence="2 3">
    <name type="scientific">Ilex paraguariensis</name>
    <name type="common">yerba mate</name>
    <dbReference type="NCBI Taxonomy" id="185542"/>
    <lineage>
        <taxon>Eukaryota</taxon>
        <taxon>Viridiplantae</taxon>
        <taxon>Streptophyta</taxon>
        <taxon>Embryophyta</taxon>
        <taxon>Tracheophyta</taxon>
        <taxon>Spermatophyta</taxon>
        <taxon>Magnoliopsida</taxon>
        <taxon>eudicotyledons</taxon>
        <taxon>Gunneridae</taxon>
        <taxon>Pentapetalae</taxon>
        <taxon>asterids</taxon>
        <taxon>campanulids</taxon>
        <taxon>Aquifoliales</taxon>
        <taxon>Aquifoliaceae</taxon>
        <taxon>Ilex</taxon>
    </lineage>
</organism>
<feature type="domain" description="F-box associated beta-propeller type 1" evidence="1">
    <location>
        <begin position="84"/>
        <end position="173"/>
    </location>
</feature>
<dbReference type="Pfam" id="PF07734">
    <property type="entry name" value="FBA_1"/>
    <property type="match status" value="1"/>
</dbReference>
<dbReference type="InterPro" id="IPR017451">
    <property type="entry name" value="F-box-assoc_interact_dom"/>
</dbReference>